<protein>
    <recommendedName>
        <fullName evidence="6">Chromosome partition protein Smc</fullName>
    </recommendedName>
</protein>
<evidence type="ECO:0000256" key="2">
    <source>
        <dbReference type="SAM" id="MobiDB-lite"/>
    </source>
</evidence>
<sequence length="248" mass="25977">MQRREPTLDGSSASLDPEIGNGPIGGQRHRGNPAPAPDPVESSGGGSSFLTIVALMLGLAGLGAAGFLYNEGQKTNAELAAAEQRIVQLEKRFEMSGEESAASVEVLGAKVKENLSEIKKLWGVSYDTNRKSIAANKAAAASAKQEVAALSKKVSGVESGLKKVAALESELAALKKSTVSASRETQDKVGSLERQLNSVRADLTARVGANEEAVQSIDTYRRTVNKDLVQLRDAIRSLQSSSSTASAP</sequence>
<proteinExistence type="predicted"/>
<dbReference type="EMBL" id="JBHTLR010000029">
    <property type="protein sequence ID" value="MFD1218167.1"/>
    <property type="molecule type" value="Genomic_DNA"/>
</dbReference>
<keyword evidence="5" id="KW-1185">Reference proteome</keyword>
<name>A0ABW3UC07_9GAMM</name>
<feature type="coiled-coil region" evidence="1">
    <location>
        <begin position="72"/>
        <end position="99"/>
    </location>
</feature>
<keyword evidence="3" id="KW-0472">Membrane</keyword>
<evidence type="ECO:0008006" key="6">
    <source>
        <dbReference type="Google" id="ProtNLM"/>
    </source>
</evidence>
<feature type="region of interest" description="Disordered" evidence="2">
    <location>
        <begin position="1"/>
        <end position="43"/>
    </location>
</feature>
<dbReference type="Proteomes" id="UP001597264">
    <property type="component" value="Unassembled WGS sequence"/>
</dbReference>
<gene>
    <name evidence="4" type="ORF">ACFQ2X_16320</name>
</gene>
<evidence type="ECO:0000256" key="3">
    <source>
        <dbReference type="SAM" id="Phobius"/>
    </source>
</evidence>
<keyword evidence="3" id="KW-1133">Transmembrane helix</keyword>
<keyword evidence="1" id="KW-0175">Coiled coil</keyword>
<evidence type="ECO:0000313" key="4">
    <source>
        <dbReference type="EMBL" id="MFD1218167.1"/>
    </source>
</evidence>
<evidence type="ECO:0000313" key="5">
    <source>
        <dbReference type="Proteomes" id="UP001597264"/>
    </source>
</evidence>
<organism evidence="4 5">
    <name type="scientific">Microbulbifer celer</name>
    <dbReference type="NCBI Taxonomy" id="435905"/>
    <lineage>
        <taxon>Bacteria</taxon>
        <taxon>Pseudomonadati</taxon>
        <taxon>Pseudomonadota</taxon>
        <taxon>Gammaproteobacteria</taxon>
        <taxon>Cellvibrionales</taxon>
        <taxon>Microbulbiferaceae</taxon>
        <taxon>Microbulbifer</taxon>
    </lineage>
</organism>
<accession>A0ABW3UC07</accession>
<dbReference type="RefSeq" id="WP_230434933.1">
    <property type="nucleotide sequence ID" value="NZ_CP087715.1"/>
</dbReference>
<feature type="coiled-coil region" evidence="1">
    <location>
        <begin position="157"/>
        <end position="202"/>
    </location>
</feature>
<evidence type="ECO:0000256" key="1">
    <source>
        <dbReference type="SAM" id="Coils"/>
    </source>
</evidence>
<keyword evidence="3" id="KW-0812">Transmembrane</keyword>
<feature type="transmembrane region" description="Helical" evidence="3">
    <location>
        <begin position="49"/>
        <end position="69"/>
    </location>
</feature>
<comment type="caution">
    <text evidence="4">The sequence shown here is derived from an EMBL/GenBank/DDBJ whole genome shotgun (WGS) entry which is preliminary data.</text>
</comment>
<reference evidence="5" key="1">
    <citation type="journal article" date="2019" name="Int. J. Syst. Evol. Microbiol.">
        <title>The Global Catalogue of Microorganisms (GCM) 10K type strain sequencing project: providing services to taxonomists for standard genome sequencing and annotation.</title>
        <authorList>
            <consortium name="The Broad Institute Genomics Platform"/>
            <consortium name="The Broad Institute Genome Sequencing Center for Infectious Disease"/>
            <person name="Wu L."/>
            <person name="Ma J."/>
        </authorList>
    </citation>
    <scope>NUCLEOTIDE SEQUENCE [LARGE SCALE GENOMIC DNA]</scope>
    <source>
        <strain evidence="5">CCUG 54356</strain>
    </source>
</reference>